<protein>
    <submittedName>
        <fullName evidence="1">Uncharacterized protein</fullName>
    </submittedName>
</protein>
<proteinExistence type="predicted"/>
<organism evidence="1 2">
    <name type="scientific">Protopolystoma xenopodis</name>
    <dbReference type="NCBI Taxonomy" id="117903"/>
    <lineage>
        <taxon>Eukaryota</taxon>
        <taxon>Metazoa</taxon>
        <taxon>Spiralia</taxon>
        <taxon>Lophotrochozoa</taxon>
        <taxon>Platyhelminthes</taxon>
        <taxon>Monogenea</taxon>
        <taxon>Polyopisthocotylea</taxon>
        <taxon>Polystomatidea</taxon>
        <taxon>Polystomatidae</taxon>
        <taxon>Protopolystoma</taxon>
    </lineage>
</organism>
<accession>A0A448X452</accession>
<comment type="caution">
    <text evidence="1">The sequence shown here is derived from an EMBL/GenBank/DDBJ whole genome shotgun (WGS) entry which is preliminary data.</text>
</comment>
<evidence type="ECO:0000313" key="1">
    <source>
        <dbReference type="EMBL" id="VEL27506.1"/>
    </source>
</evidence>
<sequence length="32" mass="3632">MNDFGVLTSIYALACDQQARDEWMNLVEQAKA</sequence>
<name>A0A448X452_9PLAT</name>
<dbReference type="AlphaFoldDB" id="A0A448X452"/>
<reference evidence="1" key="1">
    <citation type="submission" date="2018-11" db="EMBL/GenBank/DDBJ databases">
        <authorList>
            <consortium name="Pathogen Informatics"/>
        </authorList>
    </citation>
    <scope>NUCLEOTIDE SEQUENCE</scope>
</reference>
<dbReference type="Proteomes" id="UP000784294">
    <property type="component" value="Unassembled WGS sequence"/>
</dbReference>
<evidence type="ECO:0000313" key="2">
    <source>
        <dbReference type="Proteomes" id="UP000784294"/>
    </source>
</evidence>
<dbReference type="EMBL" id="CAAALY010087717">
    <property type="protein sequence ID" value="VEL27506.1"/>
    <property type="molecule type" value="Genomic_DNA"/>
</dbReference>
<keyword evidence="2" id="KW-1185">Reference proteome</keyword>
<gene>
    <name evidence="1" type="ORF">PXEA_LOCUS20946</name>
</gene>